<feature type="transmembrane region" description="Helical" evidence="1">
    <location>
        <begin position="116"/>
        <end position="134"/>
    </location>
</feature>
<dbReference type="RefSeq" id="XP_069303533.1">
    <property type="nucleotide sequence ID" value="XM_069455652.1"/>
</dbReference>
<evidence type="ECO:0000313" key="2">
    <source>
        <dbReference type="EMBL" id="KAL1792949.1"/>
    </source>
</evidence>
<dbReference type="Pfam" id="PF14087">
    <property type="entry name" value="DUF4267"/>
    <property type="match status" value="1"/>
</dbReference>
<proteinExistence type="predicted"/>
<comment type="caution">
    <text evidence="2">The sequence shown here is derived from an EMBL/GenBank/DDBJ whole genome shotgun (WGS) entry which is preliminary data.</text>
</comment>
<dbReference type="Proteomes" id="UP001578633">
    <property type="component" value="Chromosome 9"/>
</dbReference>
<organism evidence="2 3">
    <name type="scientific">Alternaria dauci</name>
    <dbReference type="NCBI Taxonomy" id="48095"/>
    <lineage>
        <taxon>Eukaryota</taxon>
        <taxon>Fungi</taxon>
        <taxon>Dikarya</taxon>
        <taxon>Ascomycota</taxon>
        <taxon>Pezizomycotina</taxon>
        <taxon>Dothideomycetes</taxon>
        <taxon>Pleosporomycetidae</taxon>
        <taxon>Pleosporales</taxon>
        <taxon>Pleosporineae</taxon>
        <taxon>Pleosporaceae</taxon>
        <taxon>Alternaria</taxon>
        <taxon>Alternaria sect. Porri</taxon>
    </lineage>
</organism>
<keyword evidence="3" id="KW-1185">Reference proteome</keyword>
<feature type="transmembrane region" description="Helical" evidence="1">
    <location>
        <begin position="85"/>
        <end position="104"/>
    </location>
</feature>
<keyword evidence="1" id="KW-0812">Transmembrane</keyword>
<accession>A0ABR3UBC0</accession>
<keyword evidence="1" id="KW-0472">Membrane</keyword>
<gene>
    <name evidence="2" type="ORF">ACET3X_009456</name>
</gene>
<dbReference type="GeneID" id="96089778"/>
<reference evidence="2 3" key="1">
    <citation type="submission" date="2024-09" db="EMBL/GenBank/DDBJ databases">
        <title>T2T genomes of carrot and Alternaria dauci and their utility for understanding host-pathogen interaction during carrot leaf blight disease.</title>
        <authorList>
            <person name="Liu W."/>
            <person name="Xu S."/>
            <person name="Ou C."/>
            <person name="Liu X."/>
            <person name="Zhuang F."/>
            <person name="Deng X.W."/>
        </authorList>
    </citation>
    <scope>NUCLEOTIDE SEQUENCE [LARGE SCALE GENOMIC DNA]</scope>
    <source>
        <strain evidence="2 3">A2016</strain>
    </source>
</reference>
<dbReference type="InterPro" id="IPR025363">
    <property type="entry name" value="DUF4267"/>
</dbReference>
<dbReference type="EMBL" id="JBHGVX010000009">
    <property type="protein sequence ID" value="KAL1792949.1"/>
    <property type="molecule type" value="Genomic_DNA"/>
</dbReference>
<evidence type="ECO:0000256" key="1">
    <source>
        <dbReference type="SAM" id="Phobius"/>
    </source>
</evidence>
<keyword evidence="1" id="KW-1133">Transmembrane helix</keyword>
<protein>
    <submittedName>
        <fullName evidence="2">Uncharacterized protein</fullName>
    </submittedName>
</protein>
<name>A0ABR3UBC0_9PLEO</name>
<evidence type="ECO:0000313" key="3">
    <source>
        <dbReference type="Proteomes" id="UP001578633"/>
    </source>
</evidence>
<sequence>MPTISPLLSQPTWRTLGLSLTTTFLFLGTLSLARPLTASSALGVYPSSPDGHAINKKSMAFLGIRDVAVASSLFWFYAKGQTSEMGVVMTSWVLVCVTDTYIALEGLKEKEDNGGIVALVIGAAVTAVTGLGLMGL</sequence>